<gene>
    <name evidence="3" type="primary">higA</name>
    <name evidence="3" type="ORF">ENW50_12435</name>
</gene>
<comment type="caution">
    <text evidence="3">The sequence shown here is derived from an EMBL/GenBank/DDBJ whole genome shotgun (WGS) entry which is preliminary data.</text>
</comment>
<dbReference type="AlphaFoldDB" id="A0A7V4XUV7"/>
<dbReference type="SUPFAM" id="SSF47413">
    <property type="entry name" value="lambda repressor-like DNA-binding domains"/>
    <property type="match status" value="1"/>
</dbReference>
<evidence type="ECO:0000256" key="1">
    <source>
        <dbReference type="ARBA" id="ARBA00023125"/>
    </source>
</evidence>
<evidence type="ECO:0000313" key="3">
    <source>
        <dbReference type="EMBL" id="HGY95472.1"/>
    </source>
</evidence>
<dbReference type="InterPro" id="IPR013430">
    <property type="entry name" value="Toxin_antidote_HigA"/>
</dbReference>
<dbReference type="Gene3D" id="1.10.260.40">
    <property type="entry name" value="lambda repressor-like DNA-binding domains"/>
    <property type="match status" value="1"/>
</dbReference>
<sequence length="126" mass="14547">MKAFPKLRESKLKSEIVNRRRRSFVIHPGEFLREDFMKPLGLTQVALANALHVSVNQISAIVREKRGLNAEMALRLGQYFGMTPDFWMNMQSRYDLETAKDTAGRRIMREVNPGPHLKLQPHQESA</sequence>
<dbReference type="SMART" id="SM00530">
    <property type="entry name" value="HTH_XRE"/>
    <property type="match status" value="1"/>
</dbReference>
<organism evidence="3">
    <name type="scientific">Acidobacterium capsulatum</name>
    <dbReference type="NCBI Taxonomy" id="33075"/>
    <lineage>
        <taxon>Bacteria</taxon>
        <taxon>Pseudomonadati</taxon>
        <taxon>Acidobacteriota</taxon>
        <taxon>Terriglobia</taxon>
        <taxon>Terriglobales</taxon>
        <taxon>Acidobacteriaceae</taxon>
        <taxon>Acidobacterium</taxon>
    </lineage>
</organism>
<dbReference type="PANTHER" id="PTHR36924">
    <property type="entry name" value="ANTITOXIN HIGA-1"/>
    <property type="match status" value="1"/>
</dbReference>
<protein>
    <submittedName>
        <fullName evidence="3">Addiction module antidote protein, HigA family</fullName>
    </submittedName>
</protein>
<dbReference type="EMBL" id="DTKL01000078">
    <property type="protein sequence ID" value="HGY95472.1"/>
    <property type="molecule type" value="Genomic_DNA"/>
</dbReference>
<dbReference type="CDD" id="cd00093">
    <property type="entry name" value="HTH_XRE"/>
    <property type="match status" value="1"/>
</dbReference>
<dbReference type="NCBIfam" id="TIGR02607">
    <property type="entry name" value="antidote_HigA"/>
    <property type="match status" value="1"/>
</dbReference>
<dbReference type="InterPro" id="IPR001387">
    <property type="entry name" value="Cro/C1-type_HTH"/>
</dbReference>
<dbReference type="PROSITE" id="PS50943">
    <property type="entry name" value="HTH_CROC1"/>
    <property type="match status" value="1"/>
</dbReference>
<dbReference type="Pfam" id="PF01381">
    <property type="entry name" value="HTH_3"/>
    <property type="match status" value="1"/>
</dbReference>
<name>A0A7V4XUV7_9BACT</name>
<dbReference type="GO" id="GO:0003677">
    <property type="term" value="F:DNA binding"/>
    <property type="evidence" value="ECO:0007669"/>
    <property type="project" value="UniProtKB-KW"/>
</dbReference>
<keyword evidence="1" id="KW-0238">DNA-binding</keyword>
<reference evidence="3" key="1">
    <citation type="journal article" date="2020" name="mSystems">
        <title>Genome- and Community-Level Interaction Insights into Carbon Utilization and Element Cycling Functions of Hydrothermarchaeota in Hydrothermal Sediment.</title>
        <authorList>
            <person name="Zhou Z."/>
            <person name="Liu Y."/>
            <person name="Xu W."/>
            <person name="Pan J."/>
            <person name="Luo Z.H."/>
            <person name="Li M."/>
        </authorList>
    </citation>
    <scope>NUCLEOTIDE SEQUENCE [LARGE SCALE GENOMIC DNA]</scope>
    <source>
        <strain evidence="3">SpSt-855</strain>
    </source>
</reference>
<accession>A0A7V4XUV7</accession>
<proteinExistence type="predicted"/>
<dbReference type="InterPro" id="IPR010982">
    <property type="entry name" value="Lambda_DNA-bd_dom_sf"/>
</dbReference>
<dbReference type="PANTHER" id="PTHR36924:SF1">
    <property type="entry name" value="ANTITOXIN HIGA-1"/>
    <property type="match status" value="1"/>
</dbReference>
<feature type="domain" description="HTH cro/C1-type" evidence="2">
    <location>
        <begin position="40"/>
        <end position="87"/>
    </location>
</feature>
<evidence type="ECO:0000259" key="2">
    <source>
        <dbReference type="PROSITE" id="PS50943"/>
    </source>
</evidence>